<comment type="caution">
    <text evidence="8">The sequence shown here is derived from an EMBL/GenBank/DDBJ whole genome shotgun (WGS) entry which is preliminary data.</text>
</comment>
<evidence type="ECO:0000256" key="5">
    <source>
        <dbReference type="ARBA" id="ARBA00022729"/>
    </source>
</evidence>
<name>A0A7V4JQP3_9BACT</name>
<dbReference type="Gene3D" id="2.40.160.60">
    <property type="entry name" value="Outer membrane protein transport protein (OMPP1/FadL/TodX)"/>
    <property type="match status" value="1"/>
</dbReference>
<organism evidence="8">
    <name type="scientific">Thermodesulfobacterium geofontis</name>
    <dbReference type="NCBI Taxonomy" id="1295609"/>
    <lineage>
        <taxon>Bacteria</taxon>
        <taxon>Pseudomonadati</taxon>
        <taxon>Thermodesulfobacteriota</taxon>
        <taxon>Thermodesulfobacteria</taxon>
        <taxon>Thermodesulfobacteriales</taxon>
        <taxon>Thermodesulfobacteriaceae</taxon>
        <taxon>Thermodesulfobacterium</taxon>
    </lineage>
</organism>
<dbReference type="Pfam" id="PF03349">
    <property type="entry name" value="Toluene_X"/>
    <property type="match status" value="1"/>
</dbReference>
<evidence type="ECO:0000256" key="7">
    <source>
        <dbReference type="ARBA" id="ARBA00023237"/>
    </source>
</evidence>
<evidence type="ECO:0000256" key="4">
    <source>
        <dbReference type="ARBA" id="ARBA00022692"/>
    </source>
</evidence>
<dbReference type="InterPro" id="IPR005017">
    <property type="entry name" value="OMPP1/FadL/TodX"/>
</dbReference>
<sequence>MRKSLFFMLSIFILLMVKVSLATNGDNLIGVTPISRGMGGIGVGMPVGPIDSVFRNPAWLSYYPNFHFSFGGILFMPHVKGKTNVTPTGPLNPPASETSDANVFIVPEIGLINPINSKLFFGLGAYGVSGMGVDYRDKDPRLANMHTNFAFMRFIPAITYKINDNFSISGAIHVAYGNLDMGATMCSNATNCWNAGGGASQDFGIGAQIGLAYNFKDFLFIGLTYQTPVKMTYKDVFDTNGDRNYEDLKLSQPQEIALGIGIKPNEKLKLGLDLRWINWEDAEGYEDFQWKDQWVIAIGGEYKPIPKLALRAGYNYAKTPIRGGAKNIMNSNNIPDFEVPFSDFNIAWFNLLGFPAITEHHVTLGLGYQFTKNFSIDIAYKYAFNKKVKATDNMGMGLMVEGQNEQNALSIGLNWKF</sequence>
<dbReference type="PANTHER" id="PTHR35093:SF8">
    <property type="entry name" value="OUTER MEMBRANE PROTEIN NMB0088-RELATED"/>
    <property type="match status" value="1"/>
</dbReference>
<dbReference type="PANTHER" id="PTHR35093">
    <property type="entry name" value="OUTER MEMBRANE PROTEIN NMB0088-RELATED"/>
    <property type="match status" value="1"/>
</dbReference>
<comment type="similarity">
    <text evidence="2">Belongs to the OmpP1/FadL family.</text>
</comment>
<keyword evidence="4" id="KW-0812">Transmembrane</keyword>
<keyword evidence="6" id="KW-0472">Membrane</keyword>
<dbReference type="GO" id="GO:0009279">
    <property type="term" value="C:cell outer membrane"/>
    <property type="evidence" value="ECO:0007669"/>
    <property type="project" value="UniProtKB-SubCell"/>
</dbReference>
<dbReference type="GO" id="GO:0015483">
    <property type="term" value="F:long-chain fatty acid transporting porin activity"/>
    <property type="evidence" value="ECO:0007669"/>
    <property type="project" value="TreeGrafter"/>
</dbReference>
<keyword evidence="3" id="KW-1134">Transmembrane beta strand</keyword>
<dbReference type="SUPFAM" id="SSF56935">
    <property type="entry name" value="Porins"/>
    <property type="match status" value="1"/>
</dbReference>
<gene>
    <name evidence="8" type="ORF">ENU91_04845</name>
</gene>
<protein>
    <submittedName>
        <fullName evidence="8">Aromatic hydrocarbon degradation protein</fullName>
    </submittedName>
</protein>
<accession>A0A7V4JQP3</accession>
<evidence type="ECO:0000256" key="3">
    <source>
        <dbReference type="ARBA" id="ARBA00022452"/>
    </source>
</evidence>
<evidence type="ECO:0000256" key="2">
    <source>
        <dbReference type="ARBA" id="ARBA00008163"/>
    </source>
</evidence>
<reference evidence="8" key="1">
    <citation type="journal article" date="2020" name="mSystems">
        <title>Genome- and Community-Level Interaction Insights into Carbon Utilization and Element Cycling Functions of Hydrothermarchaeota in Hydrothermal Sediment.</title>
        <authorList>
            <person name="Zhou Z."/>
            <person name="Liu Y."/>
            <person name="Xu W."/>
            <person name="Pan J."/>
            <person name="Luo Z.H."/>
            <person name="Li M."/>
        </authorList>
    </citation>
    <scope>NUCLEOTIDE SEQUENCE [LARGE SCALE GENOMIC DNA]</scope>
    <source>
        <strain evidence="8">SpSt-711</strain>
    </source>
</reference>
<dbReference type="EMBL" id="DTEI01000083">
    <property type="protein sequence ID" value="HGU15964.1"/>
    <property type="molecule type" value="Genomic_DNA"/>
</dbReference>
<keyword evidence="5" id="KW-0732">Signal</keyword>
<comment type="subcellular location">
    <subcellularLocation>
        <location evidence="1">Cell outer membrane</location>
        <topology evidence="1">Multi-pass membrane protein</topology>
    </subcellularLocation>
</comment>
<proteinExistence type="inferred from homology"/>
<keyword evidence="7" id="KW-0998">Cell outer membrane</keyword>
<dbReference type="AlphaFoldDB" id="A0A7V4JQP3"/>
<evidence type="ECO:0000313" key="8">
    <source>
        <dbReference type="EMBL" id="HGU15964.1"/>
    </source>
</evidence>
<evidence type="ECO:0000256" key="6">
    <source>
        <dbReference type="ARBA" id="ARBA00023136"/>
    </source>
</evidence>
<evidence type="ECO:0000256" key="1">
    <source>
        <dbReference type="ARBA" id="ARBA00004571"/>
    </source>
</evidence>